<dbReference type="SUPFAM" id="SSF51316">
    <property type="entry name" value="Mss4-like"/>
    <property type="match status" value="1"/>
</dbReference>
<dbReference type="Gene3D" id="2.170.150.70">
    <property type="match status" value="1"/>
</dbReference>
<dbReference type="InterPro" id="IPR006913">
    <property type="entry name" value="CENP-V/GFA"/>
</dbReference>
<comment type="caution">
    <text evidence="5">The sequence shown here is derived from an EMBL/GenBank/DDBJ whole genome shotgun (WGS) entry which is preliminary data.</text>
</comment>
<dbReference type="Pfam" id="PF04828">
    <property type="entry name" value="GFA"/>
    <property type="match status" value="1"/>
</dbReference>
<proteinExistence type="inferred from homology"/>
<gene>
    <name evidence="5" type="ORF">VPK24_01270</name>
</gene>
<evidence type="ECO:0000313" key="6">
    <source>
        <dbReference type="Proteomes" id="UP001604335"/>
    </source>
</evidence>
<name>A0ABW7C4V0_9CYAN</name>
<dbReference type="PANTHER" id="PTHR28620:SF1">
    <property type="entry name" value="CENP-V_GFA DOMAIN-CONTAINING PROTEIN"/>
    <property type="match status" value="1"/>
</dbReference>
<comment type="similarity">
    <text evidence="1">Belongs to the Gfa family.</text>
</comment>
<evidence type="ECO:0000313" key="5">
    <source>
        <dbReference type="EMBL" id="MFG3816251.1"/>
    </source>
</evidence>
<feature type="domain" description="CENP-V/GFA" evidence="4">
    <location>
        <begin position="21"/>
        <end position="136"/>
    </location>
</feature>
<dbReference type="Proteomes" id="UP001604335">
    <property type="component" value="Unassembled WGS sequence"/>
</dbReference>
<evidence type="ECO:0000259" key="4">
    <source>
        <dbReference type="PROSITE" id="PS51891"/>
    </source>
</evidence>
<protein>
    <submittedName>
        <fullName evidence="5">GFA family protein</fullName>
    </submittedName>
</protein>
<sequence>MTQEPNPTAETESNRDSAVTYEGGCHCGAVRFQVQGPSPLQVQSCNCSICDKTGFLHLLVPRSRFQLLQGETALTTYTFNTGTAKHLFCRTCGIKSFYVPRSHPDGYSVNARCLDGIDLADPSQVLIEPFDGRNWEANIDTLRAATAN</sequence>
<reference evidence="6" key="1">
    <citation type="journal article" date="2024" name="Algal Res.">
        <title>Biochemical, toxicological and genomic investigation of a high-biomass producing Limnothrix strain isolated from Italian shallow drinking water reservoir.</title>
        <authorList>
            <person name="Simonazzi M."/>
            <person name="Shishido T.K."/>
            <person name="Delbaje E."/>
            <person name="Wahlsten M."/>
            <person name="Fewer D.P."/>
            <person name="Sivonen K."/>
            <person name="Pezzolesi L."/>
            <person name="Pistocchi R."/>
        </authorList>
    </citation>
    <scope>NUCLEOTIDE SEQUENCE [LARGE SCALE GENOMIC DNA]</scope>
    <source>
        <strain evidence="6">LRLZ20PSL1</strain>
    </source>
</reference>
<dbReference type="PANTHER" id="PTHR28620">
    <property type="entry name" value="CENTROMERE PROTEIN V"/>
    <property type="match status" value="1"/>
</dbReference>
<evidence type="ECO:0000256" key="1">
    <source>
        <dbReference type="ARBA" id="ARBA00005495"/>
    </source>
</evidence>
<organism evidence="5 6">
    <name type="scientific">Limnothrix redekei LRLZ20PSL1</name>
    <dbReference type="NCBI Taxonomy" id="3112953"/>
    <lineage>
        <taxon>Bacteria</taxon>
        <taxon>Bacillati</taxon>
        <taxon>Cyanobacteriota</taxon>
        <taxon>Cyanophyceae</taxon>
        <taxon>Pseudanabaenales</taxon>
        <taxon>Pseudanabaenaceae</taxon>
        <taxon>Limnothrix</taxon>
    </lineage>
</organism>
<accession>A0ABW7C4V0</accession>
<keyword evidence="3" id="KW-0862">Zinc</keyword>
<dbReference type="InterPro" id="IPR011057">
    <property type="entry name" value="Mss4-like_sf"/>
</dbReference>
<evidence type="ECO:0000256" key="3">
    <source>
        <dbReference type="ARBA" id="ARBA00022833"/>
    </source>
</evidence>
<dbReference type="PROSITE" id="PS51891">
    <property type="entry name" value="CENP_V_GFA"/>
    <property type="match status" value="1"/>
</dbReference>
<dbReference type="EMBL" id="JAZAQF010000006">
    <property type="protein sequence ID" value="MFG3816251.1"/>
    <property type="molecule type" value="Genomic_DNA"/>
</dbReference>
<dbReference type="InterPro" id="IPR052355">
    <property type="entry name" value="CENP-V-like"/>
</dbReference>
<keyword evidence="6" id="KW-1185">Reference proteome</keyword>
<evidence type="ECO:0000256" key="2">
    <source>
        <dbReference type="ARBA" id="ARBA00022723"/>
    </source>
</evidence>
<dbReference type="RefSeq" id="WP_393010007.1">
    <property type="nucleotide sequence ID" value="NZ_JAZAQF010000006.1"/>
</dbReference>
<keyword evidence="2" id="KW-0479">Metal-binding</keyword>